<accession>A0ABW5DAY9</accession>
<reference evidence="3" key="1">
    <citation type="journal article" date="2019" name="Int. J. Syst. Evol. Microbiol.">
        <title>The Global Catalogue of Microorganisms (GCM) 10K type strain sequencing project: providing services to taxonomists for standard genome sequencing and annotation.</title>
        <authorList>
            <consortium name="The Broad Institute Genomics Platform"/>
            <consortium name="The Broad Institute Genome Sequencing Center for Infectious Disease"/>
            <person name="Wu L."/>
            <person name="Ma J."/>
        </authorList>
    </citation>
    <scope>NUCLEOTIDE SEQUENCE [LARGE SCALE GENOMIC DNA]</scope>
    <source>
        <strain evidence="3">CGMCC 4.7106</strain>
    </source>
</reference>
<dbReference type="Gene3D" id="2.40.160.10">
    <property type="entry name" value="Porin"/>
    <property type="match status" value="1"/>
</dbReference>
<feature type="domain" description="Alginate export" evidence="1">
    <location>
        <begin position="36"/>
        <end position="160"/>
    </location>
</feature>
<keyword evidence="3" id="KW-1185">Reference proteome</keyword>
<gene>
    <name evidence="2" type="ORF">ACFSSA_15505</name>
</gene>
<dbReference type="InterPro" id="IPR025388">
    <property type="entry name" value="Alginate_export_dom"/>
</dbReference>
<dbReference type="InterPro" id="IPR023614">
    <property type="entry name" value="Porin_dom_sf"/>
</dbReference>
<dbReference type="Pfam" id="PF13372">
    <property type="entry name" value="Alginate_exp"/>
    <property type="match status" value="1"/>
</dbReference>
<proteinExistence type="predicted"/>
<dbReference type="EMBL" id="JBHUIT010000034">
    <property type="protein sequence ID" value="MFD2258087.1"/>
    <property type="molecule type" value="Genomic_DNA"/>
</dbReference>
<sequence>MKKFAVLSLFPAFAIAGTPIEESATSESPPWATPSLDIRARYEFGDVDGLDPSHAFSFRERLGLTSRSWNGLSAFVEGEFTQSAVDDYNGGAPGVDPGIVGNSVIADPETNELNQAYIQYQGFETTSRVGRQRIIYDNAAFIGNVGWRQNEQTYDAISLRNSSISGLTLQYAYINQVNRIFGSDATGFAGDVGSRIHLINASYDRVEGYTLGAYAYLMDFDGPNVWDNNTYGVSAKTNLLGLDLFGEMAFQNEAGTNSDDESNYAHLSVAKSMETHTFTAGLEYLSSGFRTPLATLHAFNGYADVFLGQRLAGATGGLTDAYLSHSMPLAWGVKMTNTFHAFGDNGLSTARGWEIDSVLAKKFDEHFLAIAKLAHFETESAIPTTTRFSLELNYSF</sequence>
<comment type="caution">
    <text evidence="2">The sequence shown here is derived from an EMBL/GenBank/DDBJ whole genome shotgun (WGS) entry which is preliminary data.</text>
</comment>
<evidence type="ECO:0000259" key="1">
    <source>
        <dbReference type="Pfam" id="PF13372"/>
    </source>
</evidence>
<dbReference type="RefSeq" id="WP_386821529.1">
    <property type="nucleotide sequence ID" value="NZ_JBHUIT010000034.1"/>
</dbReference>
<protein>
    <submittedName>
        <fullName evidence="2">Alginate export family protein</fullName>
    </submittedName>
</protein>
<evidence type="ECO:0000313" key="2">
    <source>
        <dbReference type="EMBL" id="MFD2258087.1"/>
    </source>
</evidence>
<evidence type="ECO:0000313" key="3">
    <source>
        <dbReference type="Proteomes" id="UP001597375"/>
    </source>
</evidence>
<dbReference type="Proteomes" id="UP001597375">
    <property type="component" value="Unassembled WGS sequence"/>
</dbReference>
<name>A0ABW5DAY9_9BACT</name>
<dbReference type="SUPFAM" id="SSF56935">
    <property type="entry name" value="Porins"/>
    <property type="match status" value="1"/>
</dbReference>
<organism evidence="2 3">
    <name type="scientific">Luteolibacter algae</name>
    <dbReference type="NCBI Taxonomy" id="454151"/>
    <lineage>
        <taxon>Bacteria</taxon>
        <taxon>Pseudomonadati</taxon>
        <taxon>Verrucomicrobiota</taxon>
        <taxon>Verrucomicrobiia</taxon>
        <taxon>Verrucomicrobiales</taxon>
        <taxon>Verrucomicrobiaceae</taxon>
        <taxon>Luteolibacter</taxon>
    </lineage>
</organism>